<evidence type="ECO:0000256" key="9">
    <source>
        <dbReference type="RuleBase" id="RU362045"/>
    </source>
</evidence>
<evidence type="ECO:0000256" key="8">
    <source>
        <dbReference type="ARBA" id="ARBA00048039"/>
    </source>
</evidence>
<evidence type="ECO:0000313" key="10">
    <source>
        <dbReference type="EMBL" id="PWB95580.1"/>
    </source>
</evidence>
<dbReference type="EC" id="2.4.1.15" evidence="4 9"/>
<comment type="caution">
    <text evidence="10">The sequence shown here is derived from an EMBL/GenBank/DDBJ whole genome shotgun (WGS) entry which is preliminary data.</text>
</comment>
<dbReference type="EMBL" id="PUIV01000001">
    <property type="protein sequence ID" value="PWB95580.1"/>
    <property type="molecule type" value="Genomic_DNA"/>
</dbReference>
<dbReference type="NCBIfam" id="TIGR02400">
    <property type="entry name" value="trehalose_OtsA"/>
    <property type="match status" value="1"/>
</dbReference>
<dbReference type="Pfam" id="PF00982">
    <property type="entry name" value="Glyco_transf_20"/>
    <property type="match status" value="1"/>
</dbReference>
<sequence>MKRLVVVSNRVAEPGCSHAAGGLAVCILDALRKRGGVWFGWNGEIVPDDAEIDVSRVKFDELTLATMPLTERDYRDYYLGFANAALWPVHHYRLDLARFTQEAIDGYRRVNDRFAEKLAPMLMSNDLVWVHDYHFIPLGAALRERGVANRIGFFLHIPFPPPDVLCAMPEHEWLMSALVEYDLVGFQTKTDQANFLRFMCDFMQGEMLTPDLVRVGGKTVTASVFPVGIDVDSFSAMAESPSAAERIQRLHRAGEPRINVIGVDRLDYTKGLPDRLRSFKRLLEIYPQNCKAVTLMQIAPPTREDVQAYADIRHELEALSGEINGQFGDFDWTPVRYLHRRVDRDTLAALYRGSQVGLVTPLRDGMNLVAKEYVVAQDAENPGVLVLSRFAGAAEELQEALIVNPYDADEVANAMQKAIVMPLGERKERHAALLARVRKHDSYNWMDGFLRALSACRLPLAA</sequence>
<evidence type="ECO:0000256" key="1">
    <source>
        <dbReference type="ARBA" id="ARBA00005199"/>
    </source>
</evidence>
<evidence type="ECO:0000256" key="2">
    <source>
        <dbReference type="ARBA" id="ARBA00008799"/>
    </source>
</evidence>
<comment type="function">
    <text evidence="9">Probably involved in the osmoprotection via the biosynthesis of trehalose. Catalyzes the transfer of glucose from UDP-alpha-D-glucose (UDP-Glc) to D-glucose 6-phosphate (Glc-6-P) to form trehalose-6-phosphate. Acts with retention of the anomeric configuration of the UDP-sugar donor.</text>
</comment>
<dbReference type="RefSeq" id="WP_108915262.1">
    <property type="nucleotide sequence ID" value="NZ_BGJY01000001.1"/>
</dbReference>
<organism evidence="10 11">
    <name type="scientific">Methylosinus sporium</name>
    <dbReference type="NCBI Taxonomy" id="428"/>
    <lineage>
        <taxon>Bacteria</taxon>
        <taxon>Pseudomonadati</taxon>
        <taxon>Pseudomonadota</taxon>
        <taxon>Alphaproteobacteria</taxon>
        <taxon>Hyphomicrobiales</taxon>
        <taxon>Methylocystaceae</taxon>
        <taxon>Methylosinus</taxon>
    </lineage>
</organism>
<dbReference type="Proteomes" id="UP000245137">
    <property type="component" value="Unassembled WGS sequence"/>
</dbReference>
<dbReference type="Gene3D" id="3.40.50.2000">
    <property type="entry name" value="Glycogen Phosphorylase B"/>
    <property type="match status" value="2"/>
</dbReference>
<dbReference type="AlphaFoldDB" id="A0A2U1SVE4"/>
<evidence type="ECO:0000256" key="5">
    <source>
        <dbReference type="ARBA" id="ARBA00018539"/>
    </source>
</evidence>
<name>A0A2U1SVE4_METSR</name>
<dbReference type="SUPFAM" id="SSF53756">
    <property type="entry name" value="UDP-Glycosyltransferase/glycogen phosphorylase"/>
    <property type="match status" value="1"/>
</dbReference>
<comment type="similarity">
    <text evidence="2 9">Belongs to the glycosyltransferase 20 family.</text>
</comment>
<dbReference type="InterPro" id="IPR001830">
    <property type="entry name" value="Glyco_trans_20"/>
</dbReference>
<keyword evidence="6 9" id="KW-0328">Glycosyltransferase</keyword>
<accession>A0A2U1SVE4</accession>
<evidence type="ECO:0000313" key="11">
    <source>
        <dbReference type="Proteomes" id="UP000245137"/>
    </source>
</evidence>
<gene>
    <name evidence="10" type="primary">otsA</name>
    <name evidence="10" type="ORF">C5689_00185</name>
</gene>
<keyword evidence="11" id="KW-1185">Reference proteome</keyword>
<evidence type="ECO:0000256" key="6">
    <source>
        <dbReference type="ARBA" id="ARBA00022676"/>
    </source>
</evidence>
<keyword evidence="7 9" id="KW-0808">Transferase</keyword>
<dbReference type="GO" id="GO:0005992">
    <property type="term" value="P:trehalose biosynthetic process"/>
    <property type="evidence" value="ECO:0007669"/>
    <property type="project" value="UniProtKB-UniRule"/>
</dbReference>
<comment type="pathway">
    <text evidence="1 9">Glycan biosynthesis; trehalose biosynthesis.</text>
</comment>
<proteinExistence type="inferred from homology"/>
<evidence type="ECO:0000256" key="4">
    <source>
        <dbReference type="ARBA" id="ARBA00012538"/>
    </source>
</evidence>
<evidence type="ECO:0000256" key="7">
    <source>
        <dbReference type="ARBA" id="ARBA00022679"/>
    </source>
</evidence>
<dbReference type="GO" id="GO:0003825">
    <property type="term" value="F:alpha,alpha-trehalose-phosphate synthase (UDP-forming) activity"/>
    <property type="evidence" value="ECO:0007669"/>
    <property type="project" value="UniProtKB-UniRule"/>
</dbReference>
<evidence type="ECO:0000256" key="3">
    <source>
        <dbReference type="ARBA" id="ARBA00011881"/>
    </source>
</evidence>
<dbReference type="InterPro" id="IPR012766">
    <property type="entry name" value="Trehalose_OtsA"/>
</dbReference>
<dbReference type="OrthoDB" id="9815690at2"/>
<protein>
    <recommendedName>
        <fullName evidence="5 9">Trehalose-6-phosphate synthase</fullName>
        <ecNumber evidence="4 9">2.4.1.15</ecNumber>
    </recommendedName>
    <alternativeName>
        <fullName evidence="9">Osmoregulatory trehalose synthesis protein A</fullName>
    </alternativeName>
    <alternativeName>
        <fullName evidence="9">UDP-glucose-glucosephosphate glucosyltransferase</fullName>
    </alternativeName>
</protein>
<dbReference type="PANTHER" id="PTHR10788">
    <property type="entry name" value="TREHALOSE-6-PHOSPHATE SYNTHASE"/>
    <property type="match status" value="1"/>
</dbReference>
<dbReference type="UniPathway" id="UPA00299"/>
<comment type="subunit">
    <text evidence="3 9">Homotetramer.</text>
</comment>
<comment type="catalytic activity">
    <reaction evidence="8 9">
        <text>D-glucose 6-phosphate + UDP-alpha-D-glucose = alpha,alpha-trehalose 6-phosphate + UDP + H(+)</text>
        <dbReference type="Rhea" id="RHEA:18889"/>
        <dbReference type="ChEBI" id="CHEBI:15378"/>
        <dbReference type="ChEBI" id="CHEBI:58223"/>
        <dbReference type="ChEBI" id="CHEBI:58429"/>
        <dbReference type="ChEBI" id="CHEBI:58885"/>
        <dbReference type="ChEBI" id="CHEBI:61548"/>
        <dbReference type="EC" id="2.4.1.15"/>
    </reaction>
</comment>
<reference evidence="10 11" key="1">
    <citation type="journal article" date="2018" name="Appl. Microbiol. Biotechnol.">
        <title>Co-cultivation of the strictly anaerobic methanogen Methanosarcina barkeri with aerobic methanotrophs in an oxygen-limited membrane bioreactor.</title>
        <authorList>
            <person name="In 't Zandt M.H."/>
            <person name="van den Bosch T.J.M."/>
            <person name="Rijkers R."/>
            <person name="van Kessel M.A.H.J."/>
            <person name="Jetten M.S.M."/>
            <person name="Welte C.U."/>
        </authorList>
    </citation>
    <scope>NUCLEOTIDE SEQUENCE [LARGE SCALE GENOMIC DNA]</scope>
    <source>
        <strain evidence="10 11">DSM 17706</strain>
    </source>
</reference>
<dbReference type="CDD" id="cd03788">
    <property type="entry name" value="GT20_TPS"/>
    <property type="match status" value="1"/>
</dbReference>
<dbReference type="PANTHER" id="PTHR10788:SF106">
    <property type="entry name" value="BCDNA.GH08860"/>
    <property type="match status" value="1"/>
</dbReference>